<dbReference type="EC" id="3.2.1.21" evidence="3 12"/>
<dbReference type="PRINTS" id="PR00131">
    <property type="entry name" value="GLHYDRLASE1"/>
</dbReference>
<dbReference type="FunFam" id="3.20.20.80:FF:000004">
    <property type="entry name" value="Beta-glucosidase 6-phospho-beta-glucosidase"/>
    <property type="match status" value="1"/>
</dbReference>
<feature type="binding site" evidence="10">
    <location>
        <position position="402"/>
    </location>
    <ligand>
        <name>substrate</name>
    </ligand>
</feature>
<keyword evidence="5" id="KW-0136">Cellulose degradation</keyword>
<dbReference type="SUPFAM" id="SSF51445">
    <property type="entry name" value="(Trans)glycosidases"/>
    <property type="match status" value="1"/>
</dbReference>
<keyword evidence="14" id="KW-1185">Reference proteome</keyword>
<evidence type="ECO:0000256" key="2">
    <source>
        <dbReference type="ARBA" id="ARBA00010838"/>
    </source>
</evidence>
<gene>
    <name evidence="13" type="ORF">HZF10_02135</name>
</gene>
<dbReference type="InterPro" id="IPR017736">
    <property type="entry name" value="Glyco_hydro_1_beta-glucosidase"/>
</dbReference>
<dbReference type="PANTHER" id="PTHR10353:SF36">
    <property type="entry name" value="LP05116P"/>
    <property type="match status" value="1"/>
</dbReference>
<protein>
    <recommendedName>
        <fullName evidence="3 12">Beta-glucosidase</fullName>
        <ecNumber evidence="3 12">3.2.1.21</ecNumber>
    </recommendedName>
</protein>
<dbReference type="GO" id="GO:0030245">
    <property type="term" value="P:cellulose catabolic process"/>
    <property type="evidence" value="ECO:0007669"/>
    <property type="project" value="UniProtKB-KW"/>
</dbReference>
<keyword evidence="8" id="KW-0624">Polysaccharide degradation</keyword>
<dbReference type="Gene3D" id="3.20.20.80">
    <property type="entry name" value="Glycosidases"/>
    <property type="match status" value="1"/>
</dbReference>
<dbReference type="AlphaFoldDB" id="A0A7Y8XZB6"/>
<sequence>MDLNRSDFGQDFVWGVSTAAFQTEGAHDLDGKGLSIWDVFTDAKGRVKNGHHAKTACDFYQNPERDLNLLQQLNIPNFRFSLSWPRIFANGTRPVNLKGIAFYDRLIDSLLEKGISPWVTLYHWDLPHALELKGGWTNRDIVDWFSEYAAFCARHFGDRVHDWMVMNEPSVFTGAGYFLGVHAPGRRGLPNFLKAMHHAVLATASGGKILKSELPHAHIGTTFSCTHITPNSNKKSDISAAKRVDTLLNRSFIEPLLGLGYPTDDLPVLRKIRQYRKPGDEEAMAFDFDFIGLQCYTREMVKSSVFTPYVRAKIIGAAKRGVPFTEMGWEIYPESMYELLKRFSSYANMPKILVTENGAAFRDTVSHEKVHDERRTDYIKRHLGELLRAKSEGVNVDGYFVWTLTDNFEWAEGYDARFGLVHVDFENQQRTIKDSGKWYSDFLSAKDSL</sequence>
<evidence type="ECO:0000256" key="11">
    <source>
        <dbReference type="PROSITE-ProRule" id="PRU10055"/>
    </source>
</evidence>
<evidence type="ECO:0000256" key="8">
    <source>
        <dbReference type="ARBA" id="ARBA00023326"/>
    </source>
</evidence>
<evidence type="ECO:0000256" key="5">
    <source>
        <dbReference type="ARBA" id="ARBA00023001"/>
    </source>
</evidence>
<evidence type="ECO:0000256" key="6">
    <source>
        <dbReference type="ARBA" id="ARBA00023277"/>
    </source>
</evidence>
<dbReference type="PANTHER" id="PTHR10353">
    <property type="entry name" value="GLYCOSYL HYDROLASE"/>
    <property type="match status" value="1"/>
</dbReference>
<keyword evidence="7 12" id="KW-0326">Glycosidase</keyword>
<dbReference type="NCBIfam" id="TIGR03356">
    <property type="entry name" value="BGL"/>
    <property type="match status" value="1"/>
</dbReference>
<dbReference type="PROSITE" id="PS00572">
    <property type="entry name" value="GLYCOSYL_HYDROL_F1_1"/>
    <property type="match status" value="1"/>
</dbReference>
<keyword evidence="4 12" id="KW-0378">Hydrolase</keyword>
<feature type="active site" description="Proton donor" evidence="9">
    <location>
        <position position="168"/>
    </location>
</feature>
<accession>A0A7Y8XZB6</accession>
<reference evidence="13 14" key="1">
    <citation type="submission" date="2020-07" db="EMBL/GenBank/DDBJ databases">
        <authorList>
            <person name="Sun Q."/>
        </authorList>
    </citation>
    <scope>NUCLEOTIDE SEQUENCE [LARGE SCALE GENOMIC DNA]</scope>
    <source>
        <strain evidence="13 14">MAH-1</strain>
    </source>
</reference>
<feature type="binding site" evidence="10">
    <location>
        <position position="296"/>
    </location>
    <ligand>
        <name>substrate</name>
    </ligand>
</feature>
<feature type="binding site" evidence="10">
    <location>
        <position position="167"/>
    </location>
    <ligand>
        <name>substrate</name>
    </ligand>
</feature>
<evidence type="ECO:0000313" key="14">
    <source>
        <dbReference type="Proteomes" id="UP000535020"/>
    </source>
</evidence>
<dbReference type="InterPro" id="IPR018120">
    <property type="entry name" value="Glyco_hydro_1_AS"/>
</dbReference>
<dbReference type="Pfam" id="PF00232">
    <property type="entry name" value="Glyco_hydro_1"/>
    <property type="match status" value="1"/>
</dbReference>
<dbReference type="Proteomes" id="UP000535020">
    <property type="component" value="Unassembled WGS sequence"/>
</dbReference>
<comment type="similarity">
    <text evidence="2 12">Belongs to the glycosyl hydrolase 1 family.</text>
</comment>
<dbReference type="InterPro" id="IPR033132">
    <property type="entry name" value="GH_1_N_CS"/>
</dbReference>
<dbReference type="GO" id="GO:0008422">
    <property type="term" value="F:beta-glucosidase activity"/>
    <property type="evidence" value="ECO:0007669"/>
    <property type="project" value="UniProtKB-EC"/>
</dbReference>
<dbReference type="GO" id="GO:0005829">
    <property type="term" value="C:cytosol"/>
    <property type="evidence" value="ECO:0007669"/>
    <property type="project" value="TreeGrafter"/>
</dbReference>
<evidence type="ECO:0000256" key="10">
    <source>
        <dbReference type="PIRSR" id="PIRSR617736-2"/>
    </source>
</evidence>
<dbReference type="RefSeq" id="WP_176004523.1">
    <property type="nucleotide sequence ID" value="NZ_JABWMI010000003.1"/>
</dbReference>
<organism evidence="13 14">
    <name type="scientific">Flavobacterium agri</name>
    <dbReference type="NCBI Taxonomy" id="2743471"/>
    <lineage>
        <taxon>Bacteria</taxon>
        <taxon>Pseudomonadati</taxon>
        <taxon>Bacteroidota</taxon>
        <taxon>Flavobacteriia</taxon>
        <taxon>Flavobacteriales</taxon>
        <taxon>Flavobacteriaceae</taxon>
        <taxon>Flavobacterium</taxon>
    </lineage>
</organism>
<dbReference type="PROSITE" id="PS00653">
    <property type="entry name" value="GLYCOSYL_HYDROL_F1_2"/>
    <property type="match status" value="1"/>
</dbReference>
<dbReference type="EMBL" id="JACBJI010000001">
    <property type="protein sequence ID" value="NYA69704.1"/>
    <property type="molecule type" value="Genomic_DNA"/>
</dbReference>
<keyword evidence="6" id="KW-0119">Carbohydrate metabolism</keyword>
<evidence type="ECO:0000256" key="1">
    <source>
        <dbReference type="ARBA" id="ARBA00000448"/>
    </source>
</evidence>
<evidence type="ECO:0000313" key="13">
    <source>
        <dbReference type="EMBL" id="NYA69704.1"/>
    </source>
</evidence>
<dbReference type="InterPro" id="IPR017853">
    <property type="entry name" value="GH"/>
</dbReference>
<feature type="active site" description="Nucleophile" evidence="9 11">
    <location>
        <position position="356"/>
    </location>
</feature>
<evidence type="ECO:0000256" key="3">
    <source>
        <dbReference type="ARBA" id="ARBA00012744"/>
    </source>
</evidence>
<proteinExistence type="inferred from homology"/>
<name>A0A7Y8XZB6_9FLAO</name>
<feature type="binding site" evidence="10">
    <location>
        <position position="22"/>
    </location>
    <ligand>
        <name>substrate</name>
    </ligand>
</feature>
<evidence type="ECO:0000256" key="12">
    <source>
        <dbReference type="RuleBase" id="RU361175"/>
    </source>
</evidence>
<feature type="binding site" evidence="10">
    <location>
        <begin position="409"/>
        <end position="410"/>
    </location>
    <ligand>
        <name>substrate</name>
    </ligand>
</feature>
<evidence type="ECO:0000256" key="7">
    <source>
        <dbReference type="ARBA" id="ARBA00023295"/>
    </source>
</evidence>
<evidence type="ECO:0000256" key="9">
    <source>
        <dbReference type="PIRSR" id="PIRSR617736-1"/>
    </source>
</evidence>
<comment type="caution">
    <text evidence="13">The sequence shown here is derived from an EMBL/GenBank/DDBJ whole genome shotgun (WGS) entry which is preliminary data.</text>
</comment>
<dbReference type="InterPro" id="IPR001360">
    <property type="entry name" value="Glyco_hydro_1"/>
</dbReference>
<evidence type="ECO:0000256" key="4">
    <source>
        <dbReference type="ARBA" id="ARBA00022801"/>
    </source>
</evidence>
<feature type="binding site" evidence="10">
    <location>
        <position position="123"/>
    </location>
    <ligand>
        <name>substrate</name>
    </ligand>
</feature>
<comment type="catalytic activity">
    <reaction evidence="1 12">
        <text>Hydrolysis of terminal, non-reducing beta-D-glucosyl residues with release of beta-D-glucose.</text>
        <dbReference type="EC" id="3.2.1.21"/>
    </reaction>
</comment>